<dbReference type="Proteomes" id="UP000507245">
    <property type="component" value="Unassembled WGS sequence"/>
</dbReference>
<evidence type="ECO:0000313" key="11">
    <source>
        <dbReference type="EMBL" id="CAB4305630.1"/>
    </source>
</evidence>
<organism evidence="10 12">
    <name type="scientific">Prunus armeniaca</name>
    <name type="common">Apricot</name>
    <name type="synonym">Armeniaca vulgaris</name>
    <dbReference type="NCBI Taxonomy" id="36596"/>
    <lineage>
        <taxon>Eukaryota</taxon>
        <taxon>Viridiplantae</taxon>
        <taxon>Streptophyta</taxon>
        <taxon>Embryophyta</taxon>
        <taxon>Tracheophyta</taxon>
        <taxon>Spermatophyta</taxon>
        <taxon>Magnoliopsida</taxon>
        <taxon>eudicotyledons</taxon>
        <taxon>Gunneridae</taxon>
        <taxon>Pentapetalae</taxon>
        <taxon>rosids</taxon>
        <taxon>fabids</taxon>
        <taxon>Rosales</taxon>
        <taxon>Rosaceae</taxon>
        <taxon>Amygdaloideae</taxon>
        <taxon>Amygdaleae</taxon>
        <taxon>Prunus</taxon>
    </lineage>
</organism>
<proteinExistence type="predicted"/>
<dbReference type="GO" id="GO:0061630">
    <property type="term" value="F:ubiquitin protein ligase activity"/>
    <property type="evidence" value="ECO:0007669"/>
    <property type="project" value="UniProtKB-EC"/>
</dbReference>
<dbReference type="SMART" id="SM00184">
    <property type="entry name" value="RING"/>
    <property type="match status" value="1"/>
</dbReference>
<dbReference type="Gene3D" id="3.30.40.10">
    <property type="entry name" value="Zinc/RING finger domain, C3HC4 (zinc finger)"/>
    <property type="match status" value="1"/>
</dbReference>
<dbReference type="AlphaFoldDB" id="A0A6J5UFJ6"/>
<dbReference type="EC" id="2.3.2.27" evidence="2"/>
<sequence length="154" mass="17240">MSSEASENAEMSRIRRIAEWMESDTESDDLHGLRSRLIIRLQMEVGRHYIRRRLLADDNFNINTSINNFNNIGNNGPLAAAASKASIDAMPRVTVTSQGAECSICLEGLEVGAEAREMPCKHRFHSLCIELWLGRRGSCPLCRFSMPLEGTPMD</sequence>
<dbReference type="FunFam" id="3.30.40.10:FF:000127">
    <property type="entry name" value="E3 ubiquitin-protein ligase RNF181"/>
    <property type="match status" value="1"/>
</dbReference>
<keyword evidence="7" id="KW-0862">Zinc</keyword>
<dbReference type="PROSITE" id="PS50089">
    <property type="entry name" value="ZF_RING_2"/>
    <property type="match status" value="1"/>
</dbReference>
<gene>
    <name evidence="10" type="ORF">CURHAP_LOCUS24048</name>
    <name evidence="11" type="ORF">ORAREDHAP_LOCUS23666</name>
</gene>
<evidence type="ECO:0000313" key="13">
    <source>
        <dbReference type="Proteomes" id="UP000507245"/>
    </source>
</evidence>
<reference evidence="10 12" key="2">
    <citation type="submission" date="2020-05" db="EMBL/GenBank/DDBJ databases">
        <authorList>
            <person name="Campoy J."/>
            <person name="Schneeberger K."/>
            <person name="Spophaly S."/>
        </authorList>
    </citation>
    <scope>NUCLEOTIDE SEQUENCE [LARGE SCALE GENOMIC DNA]</scope>
    <source>
        <strain evidence="10">PruArmRojPasFocal</strain>
    </source>
</reference>
<dbReference type="EMBL" id="CAEKDK010000003">
    <property type="protein sequence ID" value="CAB4275246.1"/>
    <property type="molecule type" value="Genomic_DNA"/>
</dbReference>
<name>A0A6J5UFJ6_PRUAR</name>
<evidence type="ECO:0000256" key="6">
    <source>
        <dbReference type="ARBA" id="ARBA00022786"/>
    </source>
</evidence>
<dbReference type="GO" id="GO:0016567">
    <property type="term" value="P:protein ubiquitination"/>
    <property type="evidence" value="ECO:0007669"/>
    <property type="project" value="TreeGrafter"/>
</dbReference>
<evidence type="ECO:0000256" key="3">
    <source>
        <dbReference type="ARBA" id="ARBA00022679"/>
    </source>
</evidence>
<evidence type="ECO:0000256" key="4">
    <source>
        <dbReference type="ARBA" id="ARBA00022723"/>
    </source>
</evidence>
<dbReference type="GO" id="GO:0008270">
    <property type="term" value="F:zinc ion binding"/>
    <property type="evidence" value="ECO:0007669"/>
    <property type="project" value="UniProtKB-KW"/>
</dbReference>
<evidence type="ECO:0000259" key="9">
    <source>
        <dbReference type="PROSITE" id="PS50089"/>
    </source>
</evidence>
<evidence type="ECO:0000256" key="1">
    <source>
        <dbReference type="ARBA" id="ARBA00000900"/>
    </source>
</evidence>
<dbReference type="PANTHER" id="PTHR15710:SF45">
    <property type="entry name" value="RING-TYPE DOMAIN-CONTAINING PROTEIN"/>
    <property type="match status" value="1"/>
</dbReference>
<evidence type="ECO:0000256" key="8">
    <source>
        <dbReference type="PROSITE-ProRule" id="PRU00175"/>
    </source>
</evidence>
<dbReference type="Pfam" id="PF13639">
    <property type="entry name" value="zf-RING_2"/>
    <property type="match status" value="1"/>
</dbReference>
<dbReference type="PANTHER" id="PTHR15710">
    <property type="entry name" value="E3 UBIQUITIN-PROTEIN LIGASE PRAJA"/>
    <property type="match status" value="1"/>
</dbReference>
<feature type="domain" description="RING-type" evidence="9">
    <location>
        <begin position="102"/>
        <end position="143"/>
    </location>
</feature>
<keyword evidence="4" id="KW-0479">Metal-binding</keyword>
<dbReference type="EMBL" id="CAEKKB010000003">
    <property type="protein sequence ID" value="CAB4305630.1"/>
    <property type="molecule type" value="Genomic_DNA"/>
</dbReference>
<accession>A0A6J5UFJ6</accession>
<keyword evidence="3" id="KW-0808">Transferase</keyword>
<protein>
    <recommendedName>
        <fullName evidence="2">RING-type E3 ubiquitin transferase</fullName>
        <ecNumber evidence="2">2.3.2.27</ecNumber>
    </recommendedName>
</protein>
<dbReference type="OrthoDB" id="1164328at2759"/>
<evidence type="ECO:0000256" key="2">
    <source>
        <dbReference type="ARBA" id="ARBA00012483"/>
    </source>
</evidence>
<evidence type="ECO:0000313" key="12">
    <source>
        <dbReference type="Proteomes" id="UP000507222"/>
    </source>
</evidence>
<evidence type="ECO:0000256" key="5">
    <source>
        <dbReference type="ARBA" id="ARBA00022771"/>
    </source>
</evidence>
<evidence type="ECO:0000313" key="10">
    <source>
        <dbReference type="EMBL" id="CAB4275246.1"/>
    </source>
</evidence>
<keyword evidence="13" id="KW-1185">Reference proteome</keyword>
<comment type="catalytic activity">
    <reaction evidence="1">
        <text>S-ubiquitinyl-[E2 ubiquitin-conjugating enzyme]-L-cysteine + [acceptor protein]-L-lysine = [E2 ubiquitin-conjugating enzyme]-L-cysteine + N(6)-ubiquitinyl-[acceptor protein]-L-lysine.</text>
        <dbReference type="EC" id="2.3.2.27"/>
    </reaction>
</comment>
<dbReference type="SUPFAM" id="SSF57850">
    <property type="entry name" value="RING/U-box"/>
    <property type="match status" value="1"/>
</dbReference>
<evidence type="ECO:0000256" key="7">
    <source>
        <dbReference type="ARBA" id="ARBA00022833"/>
    </source>
</evidence>
<dbReference type="InterPro" id="IPR013083">
    <property type="entry name" value="Znf_RING/FYVE/PHD"/>
</dbReference>
<dbReference type="InterPro" id="IPR001841">
    <property type="entry name" value="Znf_RING"/>
</dbReference>
<dbReference type="GO" id="GO:0005737">
    <property type="term" value="C:cytoplasm"/>
    <property type="evidence" value="ECO:0007669"/>
    <property type="project" value="TreeGrafter"/>
</dbReference>
<dbReference type="Proteomes" id="UP000507222">
    <property type="component" value="Unassembled WGS sequence"/>
</dbReference>
<reference evidence="13" key="1">
    <citation type="journal article" date="2020" name="Genome Biol.">
        <title>Gamete binning: chromosome-level and haplotype-resolved genome assembly enabled by high-throughput single-cell sequencing of gamete genomes.</title>
        <authorList>
            <person name="Campoy J.A."/>
            <person name="Sun H."/>
            <person name="Goel M."/>
            <person name="Jiao W.-B."/>
            <person name="Folz-Donahue K."/>
            <person name="Wang N."/>
            <person name="Rubio M."/>
            <person name="Liu C."/>
            <person name="Kukat C."/>
            <person name="Ruiz D."/>
            <person name="Huettel B."/>
            <person name="Schneeberger K."/>
        </authorList>
    </citation>
    <scope>NUCLEOTIDE SEQUENCE [LARGE SCALE GENOMIC DNA]</scope>
    <source>
        <strain evidence="13">cv. Rojo Pasion</strain>
    </source>
</reference>
<keyword evidence="6" id="KW-0833">Ubl conjugation pathway</keyword>
<keyword evidence="5 8" id="KW-0863">Zinc-finger</keyword>